<evidence type="ECO:0000256" key="1">
    <source>
        <dbReference type="ARBA" id="ARBA00004141"/>
    </source>
</evidence>
<feature type="transmembrane region" description="Helical" evidence="5">
    <location>
        <begin position="239"/>
        <end position="256"/>
    </location>
</feature>
<dbReference type="Pfam" id="PF02361">
    <property type="entry name" value="CbiQ"/>
    <property type="match status" value="1"/>
</dbReference>
<dbReference type="InterPro" id="IPR003339">
    <property type="entry name" value="ABC/ECF_trnsptr_transmembrane"/>
</dbReference>
<dbReference type="AlphaFoldDB" id="A0A1M5A9Z5"/>
<dbReference type="RefSeq" id="WP_073165408.1">
    <property type="nucleotide sequence ID" value="NZ_FQUW01000020.1"/>
</dbReference>
<dbReference type="CDD" id="cd16914">
    <property type="entry name" value="EcfT"/>
    <property type="match status" value="1"/>
</dbReference>
<proteinExistence type="predicted"/>
<keyword evidence="7" id="KW-1185">Reference proteome</keyword>
<accession>A0A1M5A9Z5</accession>
<dbReference type="PANTHER" id="PTHR33514:SF13">
    <property type="entry name" value="PROTEIN ABCI12, CHLOROPLASTIC"/>
    <property type="match status" value="1"/>
</dbReference>
<evidence type="ECO:0000256" key="4">
    <source>
        <dbReference type="ARBA" id="ARBA00023136"/>
    </source>
</evidence>
<feature type="transmembrane region" description="Helical" evidence="5">
    <location>
        <begin position="12"/>
        <end position="32"/>
    </location>
</feature>
<feature type="transmembrane region" description="Helical" evidence="5">
    <location>
        <begin position="65"/>
        <end position="84"/>
    </location>
</feature>
<feature type="transmembrane region" description="Helical" evidence="5">
    <location>
        <begin position="38"/>
        <end position="53"/>
    </location>
</feature>
<evidence type="ECO:0000256" key="3">
    <source>
        <dbReference type="ARBA" id="ARBA00022989"/>
    </source>
</evidence>
<dbReference type="OrthoDB" id="2039442at2"/>
<gene>
    <name evidence="6" type="ORF">SAMN02745218_01846</name>
</gene>
<comment type="subcellular location">
    <subcellularLocation>
        <location evidence="1">Membrane</location>
        <topology evidence="1">Multi-pass membrane protein</topology>
    </subcellularLocation>
</comment>
<name>A0A1M5A9Z5_9FIRM</name>
<dbReference type="GO" id="GO:0005886">
    <property type="term" value="C:plasma membrane"/>
    <property type="evidence" value="ECO:0007669"/>
    <property type="project" value="UniProtKB-ARBA"/>
</dbReference>
<protein>
    <submittedName>
        <fullName evidence="6">Energy-coupling factor transport system permease protein</fullName>
    </submittedName>
</protein>
<evidence type="ECO:0000256" key="2">
    <source>
        <dbReference type="ARBA" id="ARBA00022692"/>
    </source>
</evidence>
<sequence>MFNRLFYREKGLFLQSFHPATVLVYLLVLLILSLIYDHPLYLLALFLLLALLIREVDGLDAWEGFLKAGVFLMLVVMMVNPLVIRAGKTIIWHGPAVPFLGKLDISMEAIYFGAASSLRLLVIISIFCLYNLMINPDRVLNLFSRVAGKSVLVITLATRLFPTMVRDLQRIREVQQLRGVDFDTGSLWQRAKKYSGLYNVLLLSSLEDAMEIAESMQARAFGSGRRSVYSRNILRPRDLFCLGGSLLALSAAVWGLRYGYGRYSFYPEADFLIKDGTTLAVLFIVLFYLSVPLILSKGWKHCRFLKSKI</sequence>
<feature type="transmembrane region" description="Helical" evidence="5">
    <location>
        <begin position="109"/>
        <end position="132"/>
    </location>
</feature>
<dbReference type="Proteomes" id="UP000184196">
    <property type="component" value="Unassembled WGS sequence"/>
</dbReference>
<dbReference type="PANTHER" id="PTHR33514">
    <property type="entry name" value="PROTEIN ABCI12, CHLOROPLASTIC"/>
    <property type="match status" value="1"/>
</dbReference>
<keyword evidence="4 5" id="KW-0472">Membrane</keyword>
<keyword evidence="3 5" id="KW-1133">Transmembrane helix</keyword>
<evidence type="ECO:0000256" key="5">
    <source>
        <dbReference type="SAM" id="Phobius"/>
    </source>
</evidence>
<evidence type="ECO:0000313" key="7">
    <source>
        <dbReference type="Proteomes" id="UP000184196"/>
    </source>
</evidence>
<keyword evidence="2 5" id="KW-0812">Transmembrane</keyword>
<dbReference type="EMBL" id="FQUW01000020">
    <property type="protein sequence ID" value="SHF27123.1"/>
    <property type="molecule type" value="Genomic_DNA"/>
</dbReference>
<evidence type="ECO:0000313" key="6">
    <source>
        <dbReference type="EMBL" id="SHF27123.1"/>
    </source>
</evidence>
<reference evidence="7" key="1">
    <citation type="submission" date="2016-11" db="EMBL/GenBank/DDBJ databases">
        <authorList>
            <person name="Varghese N."/>
            <person name="Submissions S."/>
        </authorList>
    </citation>
    <scope>NUCLEOTIDE SEQUENCE [LARGE SCALE GENOMIC DNA]</scope>
    <source>
        <strain evidence="7">DSM 11792</strain>
    </source>
</reference>
<feature type="transmembrane region" description="Helical" evidence="5">
    <location>
        <begin position="276"/>
        <end position="295"/>
    </location>
</feature>
<organism evidence="6 7">
    <name type="scientific">Desulfofundulus australicus DSM 11792</name>
    <dbReference type="NCBI Taxonomy" id="1121425"/>
    <lineage>
        <taxon>Bacteria</taxon>
        <taxon>Bacillati</taxon>
        <taxon>Bacillota</taxon>
        <taxon>Clostridia</taxon>
        <taxon>Eubacteriales</taxon>
        <taxon>Peptococcaceae</taxon>
        <taxon>Desulfofundulus</taxon>
    </lineage>
</organism>